<protein>
    <submittedName>
        <fullName evidence="1">Uncharacterized protein</fullName>
    </submittedName>
</protein>
<dbReference type="RefSeq" id="XP_025480553.1">
    <property type="nucleotide sequence ID" value="XM_025621941.1"/>
</dbReference>
<dbReference type="Pfam" id="PF11905">
    <property type="entry name" value="DUF3425"/>
    <property type="match status" value="1"/>
</dbReference>
<dbReference type="EMBL" id="KZ821457">
    <property type="protein sequence ID" value="PYH35075.1"/>
    <property type="molecule type" value="Genomic_DNA"/>
</dbReference>
<name>A0A318YKK7_ASPNB</name>
<accession>A0A318YKK7</accession>
<gene>
    <name evidence="1" type="ORF">BO87DRAFT_36861</name>
</gene>
<sequence length="140" mass="15901">MDQFIYPSRPVIQAAGDGDHRPHPNQARTTIPFLVSTSEASTHEAPGNIRAPPIQPQDAECLAVGWLAYNYSKWRVFPSPATFTCLASFQHPTMAQLQHGHPVGLDFIPWPQLRSHPGQSWHKYDYMKLTRYLSCCMKVR</sequence>
<dbReference type="OrthoDB" id="4161589at2759"/>
<evidence type="ECO:0000313" key="1">
    <source>
        <dbReference type="EMBL" id="PYH35075.1"/>
    </source>
</evidence>
<proteinExistence type="predicted"/>
<dbReference type="InterPro" id="IPR021833">
    <property type="entry name" value="DUF3425"/>
</dbReference>
<dbReference type="GeneID" id="37124397"/>
<dbReference type="Proteomes" id="UP000247647">
    <property type="component" value="Unassembled WGS sequence"/>
</dbReference>
<keyword evidence="2" id="KW-1185">Reference proteome</keyword>
<evidence type="ECO:0000313" key="2">
    <source>
        <dbReference type="Proteomes" id="UP000247647"/>
    </source>
</evidence>
<dbReference type="PANTHER" id="PTHR37012:SF6">
    <property type="entry name" value="BZIP TRANSCRIPTION FACTOR"/>
    <property type="match status" value="1"/>
</dbReference>
<dbReference type="AlphaFoldDB" id="A0A318YKK7"/>
<dbReference type="PANTHER" id="PTHR37012">
    <property type="entry name" value="B-ZIP TRANSCRIPTION FACTOR (EUROFUNG)-RELATED"/>
    <property type="match status" value="1"/>
</dbReference>
<organism evidence="1 2">
    <name type="scientific">Aspergillus neoniger (strain CBS 115656)</name>
    <dbReference type="NCBI Taxonomy" id="1448310"/>
    <lineage>
        <taxon>Eukaryota</taxon>
        <taxon>Fungi</taxon>
        <taxon>Dikarya</taxon>
        <taxon>Ascomycota</taxon>
        <taxon>Pezizomycotina</taxon>
        <taxon>Eurotiomycetes</taxon>
        <taxon>Eurotiomycetidae</taxon>
        <taxon>Eurotiales</taxon>
        <taxon>Aspergillaceae</taxon>
        <taxon>Aspergillus</taxon>
        <taxon>Aspergillus subgen. Circumdati</taxon>
    </lineage>
</organism>
<reference evidence="1" key="1">
    <citation type="submission" date="2016-12" db="EMBL/GenBank/DDBJ databases">
        <title>The genomes of Aspergillus section Nigri reveals drivers in fungal speciation.</title>
        <authorList>
            <consortium name="DOE Joint Genome Institute"/>
            <person name="Vesth T.C."/>
            <person name="Nybo J."/>
            <person name="Theobald S."/>
            <person name="Brandl J."/>
            <person name="Frisvad J.C."/>
            <person name="Nielsen K.F."/>
            <person name="Lyhne E.K."/>
            <person name="Kogle M.E."/>
            <person name="Kuo A."/>
            <person name="Riley R."/>
            <person name="Clum A."/>
            <person name="Nolan M."/>
            <person name="Lipzen A."/>
            <person name="Salamov A."/>
            <person name="Henrissat B."/>
            <person name="Wiebenga A."/>
            <person name="De Vries R.P."/>
            <person name="Grigoriev I.V."/>
            <person name="Mortensen U.H."/>
            <person name="Andersen M.R."/>
            <person name="Baker S.E."/>
        </authorList>
    </citation>
    <scope>NUCLEOTIDE SEQUENCE [LARGE SCALE GENOMIC DNA]</scope>
    <source>
        <strain evidence="1">CBS 115656</strain>
    </source>
</reference>